<comment type="caution">
    <text evidence="1">The sequence shown here is derived from an EMBL/GenBank/DDBJ whole genome shotgun (WGS) entry which is preliminary data.</text>
</comment>
<dbReference type="AlphaFoldDB" id="S9PAN2"/>
<name>S9PAN2_CYSF2</name>
<dbReference type="RefSeq" id="WP_020918320.1">
    <property type="nucleotide sequence ID" value="NZ_ANAH02000017.1"/>
</dbReference>
<sequence length="60" mass="6966">MSNDKMTQRLRRGIEEQEQRKAAIEKTAVESVTNFIVELIRPFVRGVVKGVLSWLQKFFG</sequence>
<reference evidence="1" key="1">
    <citation type="submission" date="2013-05" db="EMBL/GenBank/DDBJ databases">
        <title>Genome assembly of Cystobacter fuscus DSM 2262.</title>
        <authorList>
            <person name="Sharma G."/>
            <person name="Khatri I."/>
            <person name="Kaur C."/>
            <person name="Mayilraj S."/>
            <person name="Subramanian S."/>
        </authorList>
    </citation>
    <scope>NUCLEOTIDE SEQUENCE [LARGE SCALE GENOMIC DNA]</scope>
    <source>
        <strain evidence="1">DSM 2262</strain>
    </source>
</reference>
<evidence type="ECO:0000313" key="1">
    <source>
        <dbReference type="EMBL" id="EPX59337.1"/>
    </source>
</evidence>
<dbReference type="Proteomes" id="UP000011682">
    <property type="component" value="Unassembled WGS sequence"/>
</dbReference>
<organism evidence="1 2">
    <name type="scientific">Cystobacter fuscus (strain ATCC 25194 / DSM 2262 / NBRC 100088 / M29)</name>
    <dbReference type="NCBI Taxonomy" id="1242864"/>
    <lineage>
        <taxon>Bacteria</taxon>
        <taxon>Pseudomonadati</taxon>
        <taxon>Myxococcota</taxon>
        <taxon>Myxococcia</taxon>
        <taxon>Myxococcales</taxon>
        <taxon>Cystobacterineae</taxon>
        <taxon>Archangiaceae</taxon>
        <taxon>Cystobacter</taxon>
    </lineage>
</organism>
<proteinExistence type="predicted"/>
<keyword evidence="2" id="KW-1185">Reference proteome</keyword>
<protein>
    <submittedName>
        <fullName evidence="1">Uncharacterized protein</fullName>
    </submittedName>
</protein>
<dbReference type="EMBL" id="ANAH02000017">
    <property type="protein sequence ID" value="EPX59337.1"/>
    <property type="molecule type" value="Genomic_DNA"/>
</dbReference>
<gene>
    <name evidence="1" type="ORF">D187_002827</name>
</gene>
<accession>S9PAN2</accession>
<evidence type="ECO:0000313" key="2">
    <source>
        <dbReference type="Proteomes" id="UP000011682"/>
    </source>
</evidence>